<comment type="caution">
    <text evidence="1">The sequence shown here is derived from an EMBL/GenBank/DDBJ whole genome shotgun (WGS) entry which is preliminary data.</text>
</comment>
<organism evidence="1 2">
    <name type="scientific">Skermanella aerolata</name>
    <dbReference type="NCBI Taxonomy" id="393310"/>
    <lineage>
        <taxon>Bacteria</taxon>
        <taxon>Pseudomonadati</taxon>
        <taxon>Pseudomonadota</taxon>
        <taxon>Alphaproteobacteria</taxon>
        <taxon>Rhodospirillales</taxon>
        <taxon>Azospirillaceae</taxon>
        <taxon>Skermanella</taxon>
    </lineage>
</organism>
<evidence type="ECO:0000313" key="1">
    <source>
        <dbReference type="EMBL" id="GEO43538.1"/>
    </source>
</evidence>
<proteinExistence type="predicted"/>
<accession>A0A512E499</accession>
<dbReference type="EMBL" id="BJYZ01000098">
    <property type="protein sequence ID" value="GEO43538.1"/>
    <property type="molecule type" value="Genomic_DNA"/>
</dbReference>
<name>A0A512E499_9PROT</name>
<dbReference type="AlphaFoldDB" id="A0A512E499"/>
<evidence type="ECO:0008006" key="3">
    <source>
        <dbReference type="Google" id="ProtNLM"/>
    </source>
</evidence>
<dbReference type="RefSeq" id="WP_044435649.1">
    <property type="nucleotide sequence ID" value="NZ_BJYZ01000098.1"/>
</dbReference>
<dbReference type="OrthoDB" id="9800843at2"/>
<dbReference type="SUPFAM" id="SSF56399">
    <property type="entry name" value="ADP-ribosylation"/>
    <property type="match status" value="1"/>
</dbReference>
<keyword evidence="2" id="KW-1185">Reference proteome</keyword>
<evidence type="ECO:0000313" key="2">
    <source>
        <dbReference type="Proteomes" id="UP000321523"/>
    </source>
</evidence>
<protein>
    <recommendedName>
        <fullName evidence="3">DUF3990 domain-containing protein</fullName>
    </recommendedName>
</protein>
<gene>
    <name evidence="1" type="ORF">SAE02_76860</name>
</gene>
<sequence>MSRLRPSFVLGYHGCDKEVGERILGGEPMVASVEKYDWLGGGIYFWESDPTRAREWAEWKVGKGDYKSAFVVGAVIDLGNCLDATTRDGAEAIEVAYTSFIDASTTAGSPIPKNVKAKRYLDCAVINHLHKLVLDSGESLYDTVRGLFPQGERIYLTSGFWRQTHIQIAVVNPENIKGTFRVRI</sequence>
<reference evidence="1 2" key="1">
    <citation type="submission" date="2019-07" db="EMBL/GenBank/DDBJ databases">
        <title>Whole genome shotgun sequence of Skermanella aerolata NBRC 106429.</title>
        <authorList>
            <person name="Hosoyama A."/>
            <person name="Uohara A."/>
            <person name="Ohji S."/>
            <person name="Ichikawa N."/>
        </authorList>
    </citation>
    <scope>NUCLEOTIDE SEQUENCE [LARGE SCALE GENOMIC DNA]</scope>
    <source>
        <strain evidence="1 2">NBRC 106429</strain>
    </source>
</reference>
<dbReference type="Proteomes" id="UP000321523">
    <property type="component" value="Unassembled WGS sequence"/>
</dbReference>